<sequence length="91" mass="9886">MSEGMTRAEEEVANKAAHFWPQGDHAVDGTRPAIEVAGAMVFAYVEGGELWVSVDLDETDSRLTREDNTVPLRVTVQGTQVFVADGLPKLV</sequence>
<comment type="caution">
    <text evidence="1">The sequence shown here is derived from an EMBL/GenBank/DDBJ whole genome shotgun (WGS) entry which is preliminary data.</text>
</comment>
<accession>A0ABY2DS51</accession>
<name>A0ABY2DS51_9ACTN</name>
<reference evidence="1 2" key="1">
    <citation type="submission" date="2019-02" db="EMBL/GenBank/DDBJ databases">
        <title>Draft genome sequences of novel Actinobacteria.</title>
        <authorList>
            <person name="Sahin N."/>
            <person name="Ay H."/>
            <person name="Saygin H."/>
        </authorList>
    </citation>
    <scope>NUCLEOTIDE SEQUENCE [LARGE SCALE GENOMIC DNA]</scope>
    <source>
        <strain evidence="1 2">JCM 30529</strain>
    </source>
</reference>
<evidence type="ECO:0000313" key="1">
    <source>
        <dbReference type="EMBL" id="TDC02658.1"/>
    </source>
</evidence>
<dbReference type="EMBL" id="SMKE01000002">
    <property type="protein sequence ID" value="TDC02658.1"/>
    <property type="molecule type" value="Genomic_DNA"/>
</dbReference>
<protein>
    <submittedName>
        <fullName evidence="1">Uncharacterized protein</fullName>
    </submittedName>
</protein>
<organism evidence="1 2">
    <name type="scientific">Micromonospora fluostatini</name>
    <dbReference type="NCBI Taxonomy" id="1629071"/>
    <lineage>
        <taxon>Bacteria</taxon>
        <taxon>Bacillati</taxon>
        <taxon>Actinomycetota</taxon>
        <taxon>Actinomycetes</taxon>
        <taxon>Micromonosporales</taxon>
        <taxon>Micromonosporaceae</taxon>
        <taxon>Micromonospora</taxon>
    </lineage>
</organism>
<evidence type="ECO:0000313" key="2">
    <source>
        <dbReference type="Proteomes" id="UP000295626"/>
    </source>
</evidence>
<gene>
    <name evidence="1" type="ORF">E1091_00205</name>
</gene>
<keyword evidence="2" id="KW-1185">Reference proteome</keyword>
<proteinExistence type="predicted"/>
<dbReference type="Proteomes" id="UP000295626">
    <property type="component" value="Unassembled WGS sequence"/>
</dbReference>